<dbReference type="OrthoDB" id="2213137at2759"/>
<dbReference type="InterPro" id="IPR050327">
    <property type="entry name" value="Proton-linked_MCT"/>
</dbReference>
<organism evidence="2 3">
    <name type="scientific">Cladophialophora psammophila CBS 110553</name>
    <dbReference type="NCBI Taxonomy" id="1182543"/>
    <lineage>
        <taxon>Eukaryota</taxon>
        <taxon>Fungi</taxon>
        <taxon>Dikarya</taxon>
        <taxon>Ascomycota</taxon>
        <taxon>Pezizomycotina</taxon>
        <taxon>Eurotiomycetes</taxon>
        <taxon>Chaetothyriomycetidae</taxon>
        <taxon>Chaetothyriales</taxon>
        <taxon>Herpotrichiellaceae</taxon>
        <taxon>Cladophialophora</taxon>
    </lineage>
</organism>
<evidence type="ECO:0000256" key="1">
    <source>
        <dbReference type="SAM" id="Phobius"/>
    </source>
</evidence>
<feature type="transmembrane region" description="Helical" evidence="1">
    <location>
        <begin position="115"/>
        <end position="134"/>
    </location>
</feature>
<dbReference type="eggNOG" id="KOG2504">
    <property type="taxonomic scope" value="Eukaryota"/>
</dbReference>
<dbReference type="EMBL" id="AMGX01000002">
    <property type="protein sequence ID" value="EXJ74989.1"/>
    <property type="molecule type" value="Genomic_DNA"/>
</dbReference>
<keyword evidence="1" id="KW-1133">Transmembrane helix</keyword>
<dbReference type="Proteomes" id="UP000019471">
    <property type="component" value="Unassembled WGS sequence"/>
</dbReference>
<proteinExistence type="predicted"/>
<dbReference type="PANTHER" id="PTHR11360">
    <property type="entry name" value="MONOCARBOXYLATE TRANSPORTER"/>
    <property type="match status" value="1"/>
</dbReference>
<keyword evidence="3" id="KW-1185">Reference proteome</keyword>
<evidence type="ECO:0000313" key="2">
    <source>
        <dbReference type="EMBL" id="EXJ74989.1"/>
    </source>
</evidence>
<reference evidence="2 3" key="1">
    <citation type="submission" date="2013-03" db="EMBL/GenBank/DDBJ databases">
        <title>The Genome Sequence of Cladophialophora psammophila CBS 110553.</title>
        <authorList>
            <consortium name="The Broad Institute Genomics Platform"/>
            <person name="Cuomo C."/>
            <person name="de Hoog S."/>
            <person name="Gorbushina A."/>
            <person name="Walker B."/>
            <person name="Young S.K."/>
            <person name="Zeng Q."/>
            <person name="Gargeya S."/>
            <person name="Fitzgerald M."/>
            <person name="Haas B."/>
            <person name="Abouelleil A."/>
            <person name="Allen A.W."/>
            <person name="Alvarado L."/>
            <person name="Arachchi H.M."/>
            <person name="Berlin A.M."/>
            <person name="Chapman S.B."/>
            <person name="Gainer-Dewar J."/>
            <person name="Goldberg J."/>
            <person name="Griggs A."/>
            <person name="Gujja S."/>
            <person name="Hansen M."/>
            <person name="Howarth C."/>
            <person name="Imamovic A."/>
            <person name="Ireland A."/>
            <person name="Larimer J."/>
            <person name="McCowan C."/>
            <person name="Murphy C."/>
            <person name="Pearson M."/>
            <person name="Poon T.W."/>
            <person name="Priest M."/>
            <person name="Roberts A."/>
            <person name="Saif S."/>
            <person name="Shea T."/>
            <person name="Sisk P."/>
            <person name="Sykes S."/>
            <person name="Wortman J."/>
            <person name="Nusbaum C."/>
            <person name="Birren B."/>
        </authorList>
    </citation>
    <scope>NUCLEOTIDE SEQUENCE [LARGE SCALE GENOMIC DNA]</scope>
    <source>
        <strain evidence="2 3">CBS 110553</strain>
    </source>
</reference>
<protein>
    <recommendedName>
        <fullName evidence="4">Major facilitator superfamily (MFS) profile domain-containing protein</fullName>
    </recommendedName>
</protein>
<comment type="caution">
    <text evidence="2">The sequence shown here is derived from an EMBL/GenBank/DDBJ whole genome shotgun (WGS) entry which is preliminary data.</text>
</comment>
<gene>
    <name evidence="2" type="ORF">A1O5_01685</name>
</gene>
<dbReference type="GeneID" id="19186418"/>
<sequence length="219" mass="23846">MAAWRLLLSAFVFEALLWGLPLSFGVFQNYYTQLPQFKDDPYVSVIGIVASGLTYMAAPIIIPFTLVASAGSILLLCLIAGSFATTNKTLVLTLGVMYGLRFPINEFWIARRGMAYGLVCAASGVSGAVFPFAIEKLLVRYGFQTTLRSIANGLFVLTGPLLLGFKGRLPESDQSLLAGPIGHSLGRICSGSTVPATLHWAWDTCSRHYICPRTQQRME</sequence>
<name>W9XXK0_9EURO</name>
<dbReference type="AlphaFoldDB" id="W9XXK0"/>
<keyword evidence="1" id="KW-0472">Membrane</keyword>
<accession>W9XXK0</accession>
<evidence type="ECO:0008006" key="4">
    <source>
        <dbReference type="Google" id="ProtNLM"/>
    </source>
</evidence>
<dbReference type="RefSeq" id="XP_007740491.1">
    <property type="nucleotide sequence ID" value="XM_007742301.1"/>
</dbReference>
<dbReference type="HOGENOM" id="CLU_1261398_0_0_1"/>
<feature type="transmembrane region" description="Helical" evidence="1">
    <location>
        <begin position="41"/>
        <end position="58"/>
    </location>
</feature>
<keyword evidence="1" id="KW-0812">Transmembrane</keyword>
<evidence type="ECO:0000313" key="3">
    <source>
        <dbReference type="Proteomes" id="UP000019471"/>
    </source>
</evidence>
<dbReference type="PANTHER" id="PTHR11360:SF287">
    <property type="entry name" value="MFS MONOCARBOXYLATE TRANSPORTER"/>
    <property type="match status" value="1"/>
</dbReference>